<evidence type="ECO:0000313" key="1">
    <source>
        <dbReference type="EMBL" id="EMN91334.1"/>
    </source>
</evidence>
<sequence>MINLYCIKLKYSGASIGLKEKYNVVIDPVGNQTANPHDINATISQRRGALGIKEINITDK</sequence>
<dbReference type="Proteomes" id="UP000012118">
    <property type="component" value="Unassembled WGS sequence"/>
</dbReference>
<accession>M6Q7M6</accession>
<dbReference type="AlphaFoldDB" id="M6Q7M6"/>
<keyword evidence="2" id="KW-1185">Reference proteome</keyword>
<comment type="caution">
    <text evidence="1">The sequence shown here is derived from an EMBL/GenBank/DDBJ whole genome shotgun (WGS) entry which is preliminary data.</text>
</comment>
<protein>
    <submittedName>
        <fullName evidence="1">Uncharacterized protein</fullName>
    </submittedName>
</protein>
<name>M6Q7M6_9LEPT</name>
<organism evidence="1 2">
    <name type="scientific">Leptospira weilii str. UI 13098</name>
    <dbReference type="NCBI Taxonomy" id="1088542"/>
    <lineage>
        <taxon>Bacteria</taxon>
        <taxon>Pseudomonadati</taxon>
        <taxon>Spirochaetota</taxon>
        <taxon>Spirochaetia</taxon>
        <taxon>Leptospirales</taxon>
        <taxon>Leptospiraceae</taxon>
        <taxon>Leptospira</taxon>
    </lineage>
</organism>
<gene>
    <name evidence="1" type="ORF">LEP1GSC108_3311</name>
</gene>
<reference evidence="1 2" key="1">
    <citation type="submission" date="2013-01" db="EMBL/GenBank/DDBJ databases">
        <authorList>
            <person name="Harkins D.M."/>
            <person name="Durkin A.S."/>
            <person name="Brinkac L.M."/>
            <person name="Haft D.H."/>
            <person name="Selengut J.D."/>
            <person name="Sanka R."/>
            <person name="DePew J."/>
            <person name="Purushe J."/>
            <person name="Chanthongthip A."/>
            <person name="Lattana O."/>
            <person name="Phetsouvanh R."/>
            <person name="Newton P.N."/>
            <person name="Vinetz J.M."/>
            <person name="Sutton G.G."/>
            <person name="Nierman W.C."/>
            <person name="Fouts D.E."/>
        </authorList>
    </citation>
    <scope>NUCLEOTIDE SEQUENCE [LARGE SCALE GENOMIC DNA]</scope>
    <source>
        <strain evidence="1 2">UI 13098</strain>
    </source>
</reference>
<proteinExistence type="predicted"/>
<dbReference type="RefSeq" id="WP_004502829.1">
    <property type="nucleotide sequence ID" value="NZ_AHNU02000034.1"/>
</dbReference>
<evidence type="ECO:0000313" key="2">
    <source>
        <dbReference type="Proteomes" id="UP000012118"/>
    </source>
</evidence>
<dbReference type="EMBL" id="AHNU02000034">
    <property type="protein sequence ID" value="EMN91334.1"/>
    <property type="molecule type" value="Genomic_DNA"/>
</dbReference>